<name>A0A2T5J8Y0_9SPHI</name>
<dbReference type="EMBL" id="QAOQ01000004">
    <property type="protein sequence ID" value="PTQ96517.1"/>
    <property type="molecule type" value="Genomic_DNA"/>
</dbReference>
<protein>
    <recommendedName>
        <fullName evidence="3">Restriction endonuclease</fullName>
    </recommendedName>
</protein>
<evidence type="ECO:0000313" key="2">
    <source>
        <dbReference type="Proteomes" id="UP000244168"/>
    </source>
</evidence>
<evidence type="ECO:0008006" key="3">
    <source>
        <dbReference type="Google" id="ProtNLM"/>
    </source>
</evidence>
<dbReference type="Proteomes" id="UP000244168">
    <property type="component" value="Unassembled WGS sequence"/>
</dbReference>
<reference evidence="1 2" key="1">
    <citation type="submission" date="2018-04" db="EMBL/GenBank/DDBJ databases">
        <title>Genomic Encyclopedia of Archaeal and Bacterial Type Strains, Phase II (KMG-II): from individual species to whole genera.</title>
        <authorList>
            <person name="Goeker M."/>
        </authorList>
    </citation>
    <scope>NUCLEOTIDE SEQUENCE [LARGE SCALE GENOMIC DNA]</scope>
    <source>
        <strain evidence="1 2">DSM 26809</strain>
    </source>
</reference>
<organism evidence="1 2">
    <name type="scientific">Mucilaginibacter yixingensis</name>
    <dbReference type="NCBI Taxonomy" id="1295612"/>
    <lineage>
        <taxon>Bacteria</taxon>
        <taxon>Pseudomonadati</taxon>
        <taxon>Bacteroidota</taxon>
        <taxon>Sphingobacteriia</taxon>
        <taxon>Sphingobacteriales</taxon>
        <taxon>Sphingobacteriaceae</taxon>
        <taxon>Mucilaginibacter</taxon>
    </lineage>
</organism>
<proteinExistence type="predicted"/>
<sequence length="408" mass="47166">NASTAFAALVRQHFGWSICHGITWSTSPYYTIEVLGRIFLLEMKWVKSDLAASELYAFIGKIENKFHGTLGIFISRNELSENFIGALNKGRRQSVIVIHGEDLDMIFKRDFKFREYIAHVIKILSYDNVVHYPVSKFLETRIKPTTDAPTADINSDARQFITQQLLGSAIDKDRLAAELSLGDVDTFNIVYNYVLNHYYKVLQDSRRTFDPTRRQNFRTFLELYRADKMTMLKQAANFYNNLIPAHFEEYAAEPFITLFTPYFIGLAVSERSKFEQFVVKKFSEISQWDDENRITELLEPLWSMLTPVTKEVLSDFYLDIFITDRLDKFAQKSFANKLVASGDIKTNEISKWLDTKLIKAVQSYSGLVSEDTIRMIASTYSRVARPLNVELKDWIAFVSGRIKLLTKS</sequence>
<dbReference type="AlphaFoldDB" id="A0A2T5J8Y0"/>
<gene>
    <name evidence="1" type="ORF">C8P68_1041</name>
</gene>
<evidence type="ECO:0000313" key="1">
    <source>
        <dbReference type="EMBL" id="PTQ96517.1"/>
    </source>
</evidence>
<keyword evidence="2" id="KW-1185">Reference proteome</keyword>
<dbReference type="RefSeq" id="WP_170113596.1">
    <property type="nucleotide sequence ID" value="NZ_QAOQ01000004.1"/>
</dbReference>
<feature type="non-terminal residue" evidence="1">
    <location>
        <position position="1"/>
    </location>
</feature>
<comment type="caution">
    <text evidence="1">The sequence shown here is derived from an EMBL/GenBank/DDBJ whole genome shotgun (WGS) entry which is preliminary data.</text>
</comment>
<accession>A0A2T5J8Y0</accession>